<keyword evidence="2" id="KW-1185">Reference proteome</keyword>
<dbReference type="HOGENOM" id="CLU_074390_5_1_2"/>
<protein>
    <submittedName>
        <fullName evidence="1">Uncharacterized protein</fullName>
    </submittedName>
</protein>
<dbReference type="InterPro" id="IPR036748">
    <property type="entry name" value="MTH938-like_sf"/>
</dbReference>
<dbReference type="STRING" id="113653.GAH_01190"/>
<evidence type="ECO:0000313" key="2">
    <source>
        <dbReference type="Proteomes" id="UP000034723"/>
    </source>
</evidence>
<accession>A0A0F7IG27</accession>
<evidence type="ECO:0000313" key="1">
    <source>
        <dbReference type="EMBL" id="AKG91499.1"/>
    </source>
</evidence>
<dbReference type="InParanoid" id="A0A0F7IG27"/>
<dbReference type="RefSeq" id="WP_048095301.1">
    <property type="nucleotide sequence ID" value="NZ_CP011267.1"/>
</dbReference>
<dbReference type="SUPFAM" id="SSF64076">
    <property type="entry name" value="MTH938-like"/>
    <property type="match status" value="1"/>
</dbReference>
<dbReference type="EMBL" id="CP011267">
    <property type="protein sequence ID" value="AKG91499.1"/>
    <property type="molecule type" value="Genomic_DNA"/>
</dbReference>
<dbReference type="PANTHER" id="PTHR15811:SF5">
    <property type="entry name" value="MTH938 DOMAIN-CONTAINING PROTEIN"/>
    <property type="match status" value="1"/>
</dbReference>
<dbReference type="Gene3D" id="3.40.1230.10">
    <property type="entry name" value="MTH938-like"/>
    <property type="match status" value="1"/>
</dbReference>
<dbReference type="GeneID" id="24803763"/>
<sequence>MAIVEEYEFGRIVINGREYREDVIVHRNGVEEGWWRKEGHRVSLDDIKRIMQLNPEVVVFGTGAYGRMRVDEEVRRFLNERSVEVIEDESFSAVRIFESLLRSGRNAVLAIHLTC</sequence>
<dbReference type="AlphaFoldDB" id="A0A0F7IG27"/>
<dbReference type="Pfam" id="PF04430">
    <property type="entry name" value="DUF498"/>
    <property type="match status" value="1"/>
</dbReference>
<organism evidence="1 2">
    <name type="scientific">Geoglobus ahangari</name>
    <dbReference type="NCBI Taxonomy" id="113653"/>
    <lineage>
        <taxon>Archaea</taxon>
        <taxon>Methanobacteriati</taxon>
        <taxon>Methanobacteriota</taxon>
        <taxon>Archaeoglobi</taxon>
        <taxon>Archaeoglobales</taxon>
        <taxon>Archaeoglobaceae</taxon>
        <taxon>Geoglobus</taxon>
    </lineage>
</organism>
<name>A0A0F7IG27_9EURY</name>
<reference evidence="1 2" key="1">
    <citation type="submission" date="2015-04" db="EMBL/GenBank/DDBJ databases">
        <title>The complete genome sequence of the hyperthermophilic, obligate iron-reducing archaeon Geoglobus ahangari strain 234T.</title>
        <authorList>
            <person name="Manzella M.P."/>
            <person name="Holmes D.E."/>
            <person name="Rocheleau J.M."/>
            <person name="Chung A."/>
            <person name="Reguera G."/>
            <person name="Kashefi K."/>
        </authorList>
    </citation>
    <scope>NUCLEOTIDE SEQUENCE [LARGE SCALE GENOMIC DNA]</scope>
    <source>
        <strain evidence="1 2">234</strain>
    </source>
</reference>
<dbReference type="Proteomes" id="UP000034723">
    <property type="component" value="Chromosome"/>
</dbReference>
<dbReference type="InterPro" id="IPR007523">
    <property type="entry name" value="NDUFAF3/AAMDC"/>
</dbReference>
<dbReference type="GO" id="GO:0005737">
    <property type="term" value="C:cytoplasm"/>
    <property type="evidence" value="ECO:0007669"/>
    <property type="project" value="TreeGrafter"/>
</dbReference>
<proteinExistence type="predicted"/>
<gene>
    <name evidence="1" type="ORF">GAH_01190</name>
</gene>
<dbReference type="PANTHER" id="PTHR15811">
    <property type="entry name" value="MTH938 DOMAIN-CONTAINING PROTEIN"/>
    <property type="match status" value="1"/>
</dbReference>
<dbReference type="OrthoDB" id="117324at2157"/>
<dbReference type="KEGG" id="gah:GAH_01190"/>